<dbReference type="Proteomes" id="UP000241436">
    <property type="component" value="Unassembled WGS sequence"/>
</dbReference>
<comment type="caution">
    <text evidence="4">The sequence shown here is derived from an EMBL/GenBank/DDBJ whole genome shotgun (WGS) entry which is preliminary data.</text>
</comment>
<evidence type="ECO:0000313" key="5">
    <source>
        <dbReference type="Proteomes" id="UP000241436"/>
    </source>
</evidence>
<reference evidence="5" key="2">
    <citation type="journal article" date="2018" name="Environ. Microbiol.">
        <title>Bloom of a denitrifying methanotroph, 'Candidatus Methylomirabilis limnetica', in a deep stratified lake.</title>
        <authorList>
            <person name="Graf J.S."/>
            <person name="Mayr M.J."/>
            <person name="Marchant H.K."/>
            <person name="Tienken D."/>
            <person name="Hach P.F."/>
            <person name="Brand A."/>
            <person name="Schubert C.J."/>
            <person name="Kuypers M.M."/>
            <person name="Milucka J."/>
        </authorList>
    </citation>
    <scope>NUCLEOTIDE SEQUENCE [LARGE SCALE GENOMIC DNA]</scope>
    <source>
        <strain evidence="5">Zug</strain>
    </source>
</reference>
<keyword evidence="3" id="KW-1133">Transmembrane helix</keyword>
<dbReference type="GO" id="GO:0016780">
    <property type="term" value="F:phosphotransferase activity, for other substituted phosphate groups"/>
    <property type="evidence" value="ECO:0007669"/>
    <property type="project" value="InterPro"/>
</dbReference>
<protein>
    <submittedName>
        <fullName evidence="4">CDP-alcohol phosphatidyltransferase</fullName>
    </submittedName>
</protein>
<sequence length="406" mass="44594">MAVCAHILREAPVTLWKLSSRERCRRVLRQAGVTAIVDDLSSVKPDDSVLIVRGDYLFDGRVLHSLARSLNVVFQVPIGTSRAVVAAHVPANLAAEASAMLSSEGHTAALPGVSIEQLEGLLSSFNKSLRKSEPPFVVPIRAENKRALEERLFSSSYRSVTDLVTKWVWPTPAQWVTRLCVAVGMRPNHVTMTSVVLVIVAATLFAKGSYGWGLAAAWVMTFLDTVDGKLARVTVTSTRFGHFLDKILDLVHPPVWYLLWGVGLESFHPGIPSLTLNLAVWAIFIGYILGRLVEGAFQHLLGQYGIFCWRPFDSYFRLVTARRNPNLILLTVSLGFSRPDLGLAAVTVWTAFSTLLLLVRLGTAVYARITYGPLRSWLADGIGHCGDRSLAVRLFTDRMPSSGSEA</sequence>
<evidence type="ECO:0000256" key="1">
    <source>
        <dbReference type="ARBA" id="ARBA00022679"/>
    </source>
</evidence>
<evidence type="ECO:0000256" key="3">
    <source>
        <dbReference type="SAM" id="Phobius"/>
    </source>
</evidence>
<dbReference type="GO" id="GO:0016020">
    <property type="term" value="C:membrane"/>
    <property type="evidence" value="ECO:0007669"/>
    <property type="project" value="InterPro"/>
</dbReference>
<gene>
    <name evidence="4" type="ORF">CLG94_05835</name>
</gene>
<dbReference type="EMBL" id="NVQC01000017">
    <property type="protein sequence ID" value="PTL36179.1"/>
    <property type="molecule type" value="Genomic_DNA"/>
</dbReference>
<keyword evidence="3" id="KW-0472">Membrane</keyword>
<dbReference type="InterPro" id="IPR000462">
    <property type="entry name" value="CDP-OH_P_trans"/>
</dbReference>
<dbReference type="RefSeq" id="WP_107561926.1">
    <property type="nucleotide sequence ID" value="NZ_NVQC01000017.1"/>
</dbReference>
<dbReference type="Gene3D" id="1.20.120.1760">
    <property type="match status" value="1"/>
</dbReference>
<feature type="transmembrane region" description="Helical" evidence="3">
    <location>
        <begin position="195"/>
        <end position="223"/>
    </location>
</feature>
<dbReference type="Pfam" id="PF01066">
    <property type="entry name" value="CDP-OH_P_transf"/>
    <property type="match status" value="1"/>
</dbReference>
<comment type="similarity">
    <text evidence="2">Belongs to the CDP-alcohol phosphatidyltransferase class-I family.</text>
</comment>
<evidence type="ECO:0000256" key="2">
    <source>
        <dbReference type="RuleBase" id="RU003750"/>
    </source>
</evidence>
<dbReference type="InterPro" id="IPR043130">
    <property type="entry name" value="CDP-OH_PTrfase_TM_dom"/>
</dbReference>
<organism evidence="4 5">
    <name type="scientific">Candidatus Methylomirabilis limnetica</name>
    <dbReference type="NCBI Taxonomy" id="2033718"/>
    <lineage>
        <taxon>Bacteria</taxon>
        <taxon>Candidatus Methylomirabilota</taxon>
        <taxon>Candidatus Methylomirabilia</taxon>
        <taxon>Candidatus Methylomirabilales</taxon>
        <taxon>Candidatus Methylomirabilaceae</taxon>
        <taxon>Candidatus Methylomirabilis</taxon>
    </lineage>
</organism>
<feature type="transmembrane region" description="Helical" evidence="3">
    <location>
        <begin position="274"/>
        <end position="293"/>
    </location>
</feature>
<dbReference type="OrthoDB" id="9785831at2"/>
<name>A0A2T4TYK3_9BACT</name>
<reference evidence="4 5" key="1">
    <citation type="submission" date="2017-09" db="EMBL/GenBank/DDBJ databases">
        <title>Bloom of a denitrifying methanotroph, Candidatus Methylomirabilis limnetica, in a deep stratified lake.</title>
        <authorList>
            <person name="Graf J.S."/>
            <person name="Marchant H.K."/>
            <person name="Tienken D."/>
            <person name="Hach P.F."/>
            <person name="Brand A."/>
            <person name="Schubert C.J."/>
            <person name="Kuypers M.M."/>
            <person name="Milucka J."/>
        </authorList>
    </citation>
    <scope>NUCLEOTIDE SEQUENCE [LARGE SCALE GENOMIC DNA]</scope>
    <source>
        <strain evidence="4 5">Zug</strain>
    </source>
</reference>
<keyword evidence="3" id="KW-0812">Transmembrane</keyword>
<keyword evidence="1 2" id="KW-0808">Transferase</keyword>
<proteinExistence type="inferred from homology"/>
<keyword evidence="5" id="KW-1185">Reference proteome</keyword>
<accession>A0A2T4TYK3</accession>
<dbReference type="AlphaFoldDB" id="A0A2T4TYK3"/>
<feature type="transmembrane region" description="Helical" evidence="3">
    <location>
        <begin position="341"/>
        <end position="359"/>
    </location>
</feature>
<dbReference type="GO" id="GO:0008654">
    <property type="term" value="P:phospholipid biosynthetic process"/>
    <property type="evidence" value="ECO:0007669"/>
    <property type="project" value="InterPro"/>
</dbReference>
<dbReference type="InterPro" id="IPR048254">
    <property type="entry name" value="CDP_ALCOHOL_P_TRANSF_CS"/>
</dbReference>
<evidence type="ECO:0000313" key="4">
    <source>
        <dbReference type="EMBL" id="PTL36179.1"/>
    </source>
</evidence>
<dbReference type="PROSITE" id="PS00379">
    <property type="entry name" value="CDP_ALCOHOL_P_TRANSF"/>
    <property type="match status" value="1"/>
</dbReference>